<sequence>MKLKLNLAIGVLIVLLTDIYLYAQPNKEILVKGKVVDEKGIILPEIKISVENTKEYTYTDENGEYTLKLSPGNYTITAEPLDEDKISKKIILIDEDIKNLDFKINSRQIEDVVITGTRFTSRTLLDSPTPVDIIDIKKVAGNGAQVSINQILNYVAPSFTSTPQSLGGSTDMTDPASLRGLGPDQVLVLVNGKRRYNSATINVNGTFGKGTVGTDMNAIPVSSIDRIEILRDAAAAQYGSDAVAGVINIILKNTVNKFSASITGGEYLSKNIAQDKTSHDGENVQVNLNYGIPLGKQGGFINFSTTFDKRNSTDRGGIYNGTIYKDFSSGIGIDKTDDFLAATHTTRRDYSLKIGQSKLLSGQIAYNAILPVNPITELYSFGIFGYRNSIASQFYRYPNSANNVNEIYPLGFLPQAEASIYDRSVVVGIKSKISDWKIDISNTYGQNVFNNKTKNTVNASLGSDSPTSFQGGKLKFMQNVFNMDASRELDWLSGVNIAFGGEYRYERYQIIAGEEASYANYGLGKSITNKDGSISIIPDINGNIPIKFAPDGKTPIAGGAQGNAGFSPENATDSHRNSLAGYADLEINFSSSFLINAAARYEYYNDFGNTVNGKIAFRYKILPNLTFRGSGNTGFRAPSLQQRYYSNTSTLYLNGNMYEVGTFTNDSKIAGLLGIPNLKAEKSKSISAGLTSKLGPLHISLDGYFTRVNDRIVYTDLFGGDPNGSTVDQEIYKILQQAGAQKARFFANAINTETKGLDAVISYQTSLGKGKLFIDLAGTISYTQQVGNIHTSELLKGKEKIYFSDASKIYIENAIPNQKFNLSLTYDISKWSFFVRNNYFGGVTEPTYVEYQQFYNPRWITDTSISYKVLKFFKITVGANNLFNIYPEKVAIASNSNNGQFVYSRYVSQFGFNGRYLFSKVNFDF</sequence>
<comment type="similarity">
    <text evidence="8 9">Belongs to the TonB-dependent receptor family.</text>
</comment>
<evidence type="ECO:0000256" key="7">
    <source>
        <dbReference type="ARBA" id="ARBA00023237"/>
    </source>
</evidence>
<keyword evidence="3 8" id="KW-1134">Transmembrane beta strand</keyword>
<keyword evidence="12" id="KW-0675">Receptor</keyword>
<dbReference type="Gene3D" id="2.170.130.10">
    <property type="entry name" value="TonB-dependent receptor, plug domain"/>
    <property type="match status" value="1"/>
</dbReference>
<name>A0A2S8A4M0_9FLAO</name>
<evidence type="ECO:0000256" key="6">
    <source>
        <dbReference type="ARBA" id="ARBA00023136"/>
    </source>
</evidence>
<dbReference type="Pfam" id="PF00593">
    <property type="entry name" value="TonB_dep_Rec_b-barrel"/>
    <property type="match status" value="1"/>
</dbReference>
<evidence type="ECO:0000259" key="11">
    <source>
        <dbReference type="Pfam" id="PF07715"/>
    </source>
</evidence>
<dbReference type="AlphaFoldDB" id="A0A2S8A4M0"/>
<comment type="subcellular location">
    <subcellularLocation>
        <location evidence="1 8">Cell outer membrane</location>
        <topology evidence="1 8">Multi-pass membrane protein</topology>
    </subcellularLocation>
</comment>
<protein>
    <submittedName>
        <fullName evidence="12">TonB-dependent receptor</fullName>
    </submittedName>
</protein>
<evidence type="ECO:0000256" key="2">
    <source>
        <dbReference type="ARBA" id="ARBA00022448"/>
    </source>
</evidence>
<dbReference type="InterPro" id="IPR037066">
    <property type="entry name" value="Plug_dom_sf"/>
</dbReference>
<dbReference type="SUPFAM" id="SSF49464">
    <property type="entry name" value="Carboxypeptidase regulatory domain-like"/>
    <property type="match status" value="1"/>
</dbReference>
<organism evidence="12 13">
    <name type="scientific">Apibacter adventoris</name>
    <dbReference type="NCBI Taxonomy" id="1679466"/>
    <lineage>
        <taxon>Bacteria</taxon>
        <taxon>Pseudomonadati</taxon>
        <taxon>Bacteroidota</taxon>
        <taxon>Flavobacteriia</taxon>
        <taxon>Flavobacteriales</taxon>
        <taxon>Weeksellaceae</taxon>
        <taxon>Apibacter</taxon>
    </lineage>
</organism>
<keyword evidence="13" id="KW-1185">Reference proteome</keyword>
<keyword evidence="6 8" id="KW-0472">Membrane</keyword>
<keyword evidence="2 8" id="KW-0813">Transport</keyword>
<keyword evidence="7 8" id="KW-0998">Cell outer membrane</keyword>
<dbReference type="Pfam" id="PF07715">
    <property type="entry name" value="Plug"/>
    <property type="match status" value="1"/>
</dbReference>
<dbReference type="Gene3D" id="2.60.40.1120">
    <property type="entry name" value="Carboxypeptidase-like, regulatory domain"/>
    <property type="match status" value="1"/>
</dbReference>
<evidence type="ECO:0000256" key="3">
    <source>
        <dbReference type="ARBA" id="ARBA00022452"/>
    </source>
</evidence>
<dbReference type="Pfam" id="PF13715">
    <property type="entry name" value="CarbopepD_reg_2"/>
    <property type="match status" value="1"/>
</dbReference>
<evidence type="ECO:0000259" key="10">
    <source>
        <dbReference type="Pfam" id="PF00593"/>
    </source>
</evidence>
<dbReference type="EMBL" id="PSZM01000047">
    <property type="protein sequence ID" value="PQL89490.1"/>
    <property type="molecule type" value="Genomic_DNA"/>
</dbReference>
<keyword evidence="4 8" id="KW-0812">Transmembrane</keyword>
<evidence type="ECO:0000256" key="9">
    <source>
        <dbReference type="RuleBase" id="RU003357"/>
    </source>
</evidence>
<evidence type="ECO:0000313" key="12">
    <source>
        <dbReference type="EMBL" id="PQL89490.1"/>
    </source>
</evidence>
<proteinExistence type="inferred from homology"/>
<keyword evidence="5 9" id="KW-0798">TonB box</keyword>
<dbReference type="SUPFAM" id="SSF56935">
    <property type="entry name" value="Porins"/>
    <property type="match status" value="1"/>
</dbReference>
<dbReference type="GO" id="GO:0009279">
    <property type="term" value="C:cell outer membrane"/>
    <property type="evidence" value="ECO:0007669"/>
    <property type="project" value="UniProtKB-SubCell"/>
</dbReference>
<dbReference type="InterPro" id="IPR036942">
    <property type="entry name" value="Beta-barrel_TonB_sf"/>
</dbReference>
<dbReference type="RefSeq" id="WP_105247872.1">
    <property type="nucleotide sequence ID" value="NZ_PSZM01000047.1"/>
</dbReference>
<evidence type="ECO:0000313" key="13">
    <source>
        <dbReference type="Proteomes" id="UP000238042"/>
    </source>
</evidence>
<dbReference type="Proteomes" id="UP000238042">
    <property type="component" value="Unassembled WGS sequence"/>
</dbReference>
<dbReference type="PANTHER" id="PTHR47234">
    <property type="match status" value="1"/>
</dbReference>
<evidence type="ECO:0000256" key="1">
    <source>
        <dbReference type="ARBA" id="ARBA00004571"/>
    </source>
</evidence>
<feature type="domain" description="TonB-dependent receptor plug" evidence="11">
    <location>
        <begin position="124"/>
        <end position="246"/>
    </location>
</feature>
<dbReference type="InterPro" id="IPR012910">
    <property type="entry name" value="Plug_dom"/>
</dbReference>
<feature type="domain" description="TonB-dependent receptor-like beta-barrel" evidence="10">
    <location>
        <begin position="435"/>
        <end position="882"/>
    </location>
</feature>
<dbReference type="InterPro" id="IPR008969">
    <property type="entry name" value="CarboxyPept-like_regulatory"/>
</dbReference>
<gene>
    <name evidence="12" type="ORF">C4S77_12685</name>
</gene>
<evidence type="ECO:0000256" key="8">
    <source>
        <dbReference type="PROSITE-ProRule" id="PRU01360"/>
    </source>
</evidence>
<dbReference type="PROSITE" id="PS52016">
    <property type="entry name" value="TONB_DEPENDENT_REC_3"/>
    <property type="match status" value="1"/>
</dbReference>
<dbReference type="InterPro" id="IPR039426">
    <property type="entry name" value="TonB-dep_rcpt-like"/>
</dbReference>
<evidence type="ECO:0000256" key="5">
    <source>
        <dbReference type="ARBA" id="ARBA00023077"/>
    </source>
</evidence>
<dbReference type="PANTHER" id="PTHR47234:SF3">
    <property type="entry name" value="SECRETIN_TONB SHORT N-TERMINAL DOMAIN-CONTAINING PROTEIN"/>
    <property type="match status" value="1"/>
</dbReference>
<evidence type="ECO:0000256" key="4">
    <source>
        <dbReference type="ARBA" id="ARBA00022692"/>
    </source>
</evidence>
<dbReference type="Gene3D" id="2.40.170.20">
    <property type="entry name" value="TonB-dependent receptor, beta-barrel domain"/>
    <property type="match status" value="1"/>
</dbReference>
<dbReference type="InterPro" id="IPR000531">
    <property type="entry name" value="Beta-barrel_TonB"/>
</dbReference>
<reference evidence="12 13" key="1">
    <citation type="submission" date="2018-02" db="EMBL/GenBank/DDBJ databases">
        <title>Genome sequences of Apibacter spp., gut symbionts of Asian honey bees.</title>
        <authorList>
            <person name="Kwong W.K."/>
            <person name="Steele M.I."/>
            <person name="Moran N.A."/>
        </authorList>
    </citation>
    <scope>NUCLEOTIDE SEQUENCE [LARGE SCALE GENOMIC DNA]</scope>
    <source>
        <strain evidence="13">wkB301</strain>
    </source>
</reference>
<accession>A0A2S8A4M0</accession>
<dbReference type="OrthoDB" id="9805434at2"/>
<comment type="caution">
    <text evidence="12">The sequence shown here is derived from an EMBL/GenBank/DDBJ whole genome shotgun (WGS) entry which is preliminary data.</text>
</comment>